<dbReference type="Proteomes" id="UP000494125">
    <property type="component" value="Unassembled WGS sequence"/>
</dbReference>
<gene>
    <name evidence="1" type="ORF">BDI24065_04982</name>
</gene>
<sequence>MGRTEVSARWHDTIGTVHGIESKYKRLVCISRTRACARWLAQPSTAV</sequence>
<name>A0A6P2P8B9_9BURK</name>
<dbReference type="EMBL" id="CABVPN010000027">
    <property type="protein sequence ID" value="VWC03227.1"/>
    <property type="molecule type" value="Genomic_DNA"/>
</dbReference>
<evidence type="ECO:0000313" key="1">
    <source>
        <dbReference type="EMBL" id="VWC03227.1"/>
    </source>
</evidence>
<proteinExistence type="predicted"/>
<keyword evidence="2" id="KW-1185">Reference proteome</keyword>
<accession>A0A6P2P8B9</accession>
<dbReference type="AlphaFoldDB" id="A0A6P2P8B9"/>
<protein>
    <submittedName>
        <fullName evidence="1">GntR family transcriptional regulator</fullName>
    </submittedName>
</protein>
<evidence type="ECO:0000313" key="2">
    <source>
        <dbReference type="Proteomes" id="UP000494125"/>
    </source>
</evidence>
<organism evidence="1 2">
    <name type="scientific">Burkholderia diffusa</name>
    <dbReference type="NCBI Taxonomy" id="488732"/>
    <lineage>
        <taxon>Bacteria</taxon>
        <taxon>Pseudomonadati</taxon>
        <taxon>Pseudomonadota</taxon>
        <taxon>Betaproteobacteria</taxon>
        <taxon>Burkholderiales</taxon>
        <taxon>Burkholderiaceae</taxon>
        <taxon>Burkholderia</taxon>
        <taxon>Burkholderia cepacia complex</taxon>
    </lineage>
</organism>
<reference evidence="1 2" key="1">
    <citation type="submission" date="2019-09" db="EMBL/GenBank/DDBJ databases">
        <authorList>
            <person name="Depoorter E."/>
        </authorList>
    </citation>
    <scope>NUCLEOTIDE SEQUENCE [LARGE SCALE GENOMIC DNA]</scope>
    <source>
        <strain evidence="1">LMG 24065</strain>
    </source>
</reference>